<accession>A0A345SXM5</accession>
<keyword evidence="3" id="KW-1185">Reference proteome</keyword>
<reference evidence="3" key="1">
    <citation type="submission" date="2018-07" db="EMBL/GenBank/DDBJ databases">
        <title>Streptacidiphilus bronchialis DSM 106435 chromosome.</title>
        <authorList>
            <person name="Batra D."/>
            <person name="Gulvik C.A."/>
        </authorList>
    </citation>
    <scope>NUCLEOTIDE SEQUENCE [LARGE SCALE GENOMIC DNA]</scope>
    <source>
        <strain evidence="3">DSM 106435</strain>
    </source>
</reference>
<feature type="compositionally biased region" description="Pro residues" evidence="1">
    <location>
        <begin position="283"/>
        <end position="295"/>
    </location>
</feature>
<evidence type="ECO:0000256" key="1">
    <source>
        <dbReference type="SAM" id="MobiDB-lite"/>
    </source>
</evidence>
<dbReference type="KEGG" id="stri:C7M71_014615"/>
<protein>
    <submittedName>
        <fullName evidence="2">Uncharacterized protein</fullName>
    </submittedName>
</protein>
<proteinExistence type="predicted"/>
<dbReference type="OrthoDB" id="4243060at2"/>
<dbReference type="AlphaFoldDB" id="A0A345SXM5"/>
<name>A0A345SXM5_9ACTN</name>
<evidence type="ECO:0000313" key="3">
    <source>
        <dbReference type="Proteomes" id="UP000249340"/>
    </source>
</evidence>
<evidence type="ECO:0000313" key="2">
    <source>
        <dbReference type="EMBL" id="AXI78480.1"/>
    </source>
</evidence>
<organism evidence="2 3">
    <name type="scientific">Peterkaempfera bronchialis</name>
    <dbReference type="NCBI Taxonomy" id="2126346"/>
    <lineage>
        <taxon>Bacteria</taxon>
        <taxon>Bacillati</taxon>
        <taxon>Actinomycetota</taxon>
        <taxon>Actinomycetes</taxon>
        <taxon>Kitasatosporales</taxon>
        <taxon>Streptomycetaceae</taxon>
        <taxon>Peterkaempfera</taxon>
    </lineage>
</organism>
<dbReference type="EMBL" id="CP031264">
    <property type="protein sequence ID" value="AXI78480.1"/>
    <property type="molecule type" value="Genomic_DNA"/>
</dbReference>
<dbReference type="Proteomes" id="UP000249340">
    <property type="component" value="Chromosome"/>
</dbReference>
<sequence length="312" mass="33826">MTVQTDYTSGTKLDDLRSALDELKRRGLWETLPEHDQAAVNWAMASGRCIGGVAPPVLTAGQAQRMSCEIPTLCAEVAHFASRCDPTRAGLWPEASPERSRHAAEAVELLRRYSGLPLVWRAEVLRQVEPSRERVHSWFGPAPLLPVRVAVPFTVALGDAAERAERGAEPPGPDPHDGQEVRAAAVNVRRLADLPAGWQIEAVRRVAAGVRPLLAVSDAAMVINIVQAYGVRLAWKRIAGALTLPLRQGGEANPHWTAGAAHHRTKRRVEMSQCPASRDAEPNKPPPPPPTPIRPHPCGRTTLCGLASCTCY</sequence>
<feature type="region of interest" description="Disordered" evidence="1">
    <location>
        <begin position="251"/>
        <end position="297"/>
    </location>
</feature>
<gene>
    <name evidence="2" type="ORF">C7M71_014615</name>
</gene>